<dbReference type="OrthoDB" id="983542at2759"/>
<dbReference type="GeneID" id="33554726"/>
<comment type="pathway">
    <text evidence="5">Amino-acid biosynthesis.</text>
</comment>
<keyword evidence="1" id="KW-0028">Amino-acid biosynthesis</keyword>
<evidence type="ECO:0000256" key="6">
    <source>
        <dbReference type="SAM" id="MobiDB-lite"/>
    </source>
</evidence>
<evidence type="ECO:0000256" key="2">
    <source>
        <dbReference type="ARBA" id="ARBA00023141"/>
    </source>
</evidence>
<dbReference type="PANTHER" id="PTHR21022:SF19">
    <property type="entry name" value="PREPHENATE DEHYDRATASE-RELATED"/>
    <property type="match status" value="1"/>
</dbReference>
<keyword evidence="2" id="KW-0057">Aromatic amino acid biosynthesis</keyword>
<evidence type="ECO:0000256" key="4">
    <source>
        <dbReference type="ARBA" id="ARBA00023239"/>
    </source>
</evidence>
<dbReference type="PROSITE" id="PS51171">
    <property type="entry name" value="PREPHENATE_DEHYDR_3"/>
    <property type="match status" value="1"/>
</dbReference>
<dbReference type="CDD" id="cd13532">
    <property type="entry name" value="PBP2_PDT_like"/>
    <property type="match status" value="1"/>
</dbReference>
<dbReference type="RefSeq" id="XP_021874879.1">
    <property type="nucleotide sequence ID" value="XM_022012918.1"/>
</dbReference>
<dbReference type="InterPro" id="IPR001086">
    <property type="entry name" value="Preph_deHydtase"/>
</dbReference>
<evidence type="ECO:0000313" key="8">
    <source>
        <dbReference type="EMBL" id="ORX41200.1"/>
    </source>
</evidence>
<reference evidence="8 9" key="1">
    <citation type="submission" date="2017-03" db="EMBL/GenBank/DDBJ databases">
        <title>Widespread Adenine N6-methylation of Active Genes in Fungi.</title>
        <authorList>
            <consortium name="DOE Joint Genome Institute"/>
            <person name="Mondo S.J."/>
            <person name="Dannebaum R.O."/>
            <person name="Kuo R.C."/>
            <person name="Louie K.B."/>
            <person name="Bewick A.J."/>
            <person name="Labutti K."/>
            <person name="Haridas S."/>
            <person name="Kuo A."/>
            <person name="Salamov A."/>
            <person name="Ahrendt S.R."/>
            <person name="Lau R."/>
            <person name="Bowen B.P."/>
            <person name="Lipzen A."/>
            <person name="Sullivan W."/>
            <person name="Andreopoulos W.B."/>
            <person name="Clum A."/>
            <person name="Lindquist E."/>
            <person name="Daum C."/>
            <person name="Northen T.R."/>
            <person name="Ramamoorthy G."/>
            <person name="Schmitz R.J."/>
            <person name="Gryganskyi A."/>
            <person name="Culley D."/>
            <person name="Magnuson J."/>
            <person name="James T.Y."/>
            <person name="O'Malley M.A."/>
            <person name="Stajich J.E."/>
            <person name="Spatafora J.W."/>
            <person name="Visel A."/>
            <person name="Grigoriev I.V."/>
        </authorList>
    </citation>
    <scope>NUCLEOTIDE SEQUENCE [LARGE SCALE GENOMIC DNA]</scope>
    <source>
        <strain evidence="8 9">NRRL Y-17943</strain>
    </source>
</reference>
<dbReference type="Gene3D" id="3.40.190.10">
    <property type="entry name" value="Periplasmic binding protein-like II"/>
    <property type="match status" value="2"/>
</dbReference>
<dbReference type="GO" id="GO:0004664">
    <property type="term" value="F:prephenate dehydratase activity"/>
    <property type="evidence" value="ECO:0007669"/>
    <property type="project" value="InterPro"/>
</dbReference>
<dbReference type="InParanoid" id="A0A1Y1UT61"/>
<evidence type="ECO:0000313" key="9">
    <source>
        <dbReference type="Proteomes" id="UP000193218"/>
    </source>
</evidence>
<dbReference type="GO" id="GO:0005737">
    <property type="term" value="C:cytoplasm"/>
    <property type="evidence" value="ECO:0007669"/>
    <property type="project" value="TreeGrafter"/>
</dbReference>
<dbReference type="Proteomes" id="UP000193218">
    <property type="component" value="Unassembled WGS sequence"/>
</dbReference>
<name>A0A1Y1UT61_9TREE</name>
<feature type="domain" description="Prephenate dehydratase" evidence="7">
    <location>
        <begin position="49"/>
        <end position="245"/>
    </location>
</feature>
<accession>A0A1Y1UT61</accession>
<dbReference type="PANTHER" id="PTHR21022">
    <property type="entry name" value="PREPHENATE DEHYDRATASE P PROTEIN"/>
    <property type="match status" value="1"/>
</dbReference>
<evidence type="ECO:0000256" key="3">
    <source>
        <dbReference type="ARBA" id="ARBA00023222"/>
    </source>
</evidence>
<proteinExistence type="predicted"/>
<evidence type="ECO:0000259" key="7">
    <source>
        <dbReference type="PROSITE" id="PS51171"/>
    </source>
</evidence>
<keyword evidence="3" id="KW-0584">Phenylalanine biosynthesis</keyword>
<comment type="caution">
    <text evidence="8">The sequence shown here is derived from an EMBL/GenBank/DDBJ whole genome shotgun (WGS) entry which is preliminary data.</text>
</comment>
<dbReference type="Pfam" id="PF00800">
    <property type="entry name" value="PDT"/>
    <property type="match status" value="1"/>
</dbReference>
<sequence length="342" mass="37021">MSGRWHMYVAPFTDFSASPIRGLGPCRIHLSTMDESNGGPSKRRQDGPRLAYLGPEGTYGHQAAMAFSASMLKAARLVPCETIYDVWTSDAEYIVMPLENTIHGGVRETLNCIASWYGPVRPSMTRPPGPQVMADLDLPVDHSLIVKAGISLQDIKWVKSHEQALGQCARFLDQHLPNAKRIPVSSTAGAAASLLDSQEQDSEITGPGAAIGSKSILETLPGLEILHESIQAVKNNFTRFLLFTRQSYPIRPVSSIHTLWVVLPDSALPDLMASMPSMTLKTLLVVPMTDVAEKSGSKYPRLCVVELSSDTAVSLPTFTGSPLVILGQSGFGAGIDYRQCSQ</sequence>
<gene>
    <name evidence="8" type="ORF">BD324DRAFT_48662</name>
</gene>
<dbReference type="AlphaFoldDB" id="A0A1Y1UT61"/>
<protein>
    <submittedName>
        <fullName evidence="8">Prephenate dehydratase-domain-containing protein</fullName>
    </submittedName>
</protein>
<keyword evidence="9" id="KW-1185">Reference proteome</keyword>
<keyword evidence="4" id="KW-0456">Lyase</keyword>
<dbReference type="EMBL" id="NBSH01000001">
    <property type="protein sequence ID" value="ORX41200.1"/>
    <property type="molecule type" value="Genomic_DNA"/>
</dbReference>
<dbReference type="FunCoup" id="A0A1Y1UT61">
    <property type="interactions" value="263"/>
</dbReference>
<dbReference type="GO" id="GO:0009094">
    <property type="term" value="P:L-phenylalanine biosynthetic process"/>
    <property type="evidence" value="ECO:0007669"/>
    <property type="project" value="UniProtKB-KW"/>
</dbReference>
<dbReference type="STRING" id="4999.A0A1Y1UT61"/>
<dbReference type="SUPFAM" id="SSF53850">
    <property type="entry name" value="Periplasmic binding protein-like II"/>
    <property type="match status" value="1"/>
</dbReference>
<feature type="region of interest" description="Disordered" evidence="6">
    <location>
        <begin position="31"/>
        <end position="51"/>
    </location>
</feature>
<evidence type="ECO:0000256" key="1">
    <source>
        <dbReference type="ARBA" id="ARBA00022605"/>
    </source>
</evidence>
<organism evidence="8 9">
    <name type="scientific">Kockovaella imperatae</name>
    <dbReference type="NCBI Taxonomy" id="4999"/>
    <lineage>
        <taxon>Eukaryota</taxon>
        <taxon>Fungi</taxon>
        <taxon>Dikarya</taxon>
        <taxon>Basidiomycota</taxon>
        <taxon>Agaricomycotina</taxon>
        <taxon>Tremellomycetes</taxon>
        <taxon>Tremellales</taxon>
        <taxon>Cuniculitremaceae</taxon>
        <taxon>Kockovaella</taxon>
    </lineage>
</organism>
<evidence type="ECO:0000256" key="5">
    <source>
        <dbReference type="ARBA" id="ARBA00029440"/>
    </source>
</evidence>